<dbReference type="EMBL" id="DSYK01000189">
    <property type="protein sequence ID" value="HGS20955.1"/>
    <property type="molecule type" value="Genomic_DNA"/>
</dbReference>
<dbReference type="AlphaFoldDB" id="A0A7C4KG43"/>
<organism evidence="1">
    <name type="scientific">Anaerolinea thermolimosa</name>
    <dbReference type="NCBI Taxonomy" id="229919"/>
    <lineage>
        <taxon>Bacteria</taxon>
        <taxon>Bacillati</taxon>
        <taxon>Chloroflexota</taxon>
        <taxon>Anaerolineae</taxon>
        <taxon>Anaerolineales</taxon>
        <taxon>Anaerolineaceae</taxon>
        <taxon>Anaerolinea</taxon>
    </lineage>
</organism>
<proteinExistence type="predicted"/>
<protein>
    <submittedName>
        <fullName evidence="1">DUF2877 domain-containing protein</fullName>
    </submittedName>
</protein>
<sequence>MLVCALVLGYAFPSHPFKGWVHSVFHHAINIRQEDGALITLVTASEDDLPQGARLNGPPGLNFLETGATPGQRVVCWEWQVRWDALPLQVDLHTAKTWCCNFSYLPDTGEASIQSEALKLILNLLEEHSLREPAGLHPGMLTGVHLTTESALNHRAGEVMHDLIHATRLGRAIPEKSIQQLVGLGPGLTPSGDDFLVGFLAGLWGNSVHHPHRRDFTLQLGRVICSTAHEQTGEISYTYLFHAARGQFSRRLFELVRLLFIGAPGEQVLHAARAVLSGGHTSGRDMLIGLLAGLIPWGQAPIFPPDLLANLFIKESFHDDC</sequence>
<evidence type="ECO:0000313" key="1">
    <source>
        <dbReference type="EMBL" id="HGS20955.1"/>
    </source>
</evidence>
<dbReference type="Pfam" id="PF11392">
    <property type="entry name" value="AllH"/>
    <property type="match status" value="1"/>
</dbReference>
<comment type="caution">
    <text evidence="1">The sequence shown here is derived from an EMBL/GenBank/DDBJ whole genome shotgun (WGS) entry which is preliminary data.</text>
</comment>
<name>A0A7C4KG43_9CHLR</name>
<reference evidence="1" key="1">
    <citation type="journal article" date="2020" name="mSystems">
        <title>Genome- and Community-Level Interaction Insights into Carbon Utilization and Element Cycling Functions of Hydrothermarchaeota in Hydrothermal Sediment.</title>
        <authorList>
            <person name="Zhou Z."/>
            <person name="Liu Y."/>
            <person name="Xu W."/>
            <person name="Pan J."/>
            <person name="Luo Z.H."/>
            <person name="Li M."/>
        </authorList>
    </citation>
    <scope>NUCLEOTIDE SEQUENCE [LARGE SCALE GENOMIC DNA]</scope>
    <source>
        <strain evidence="1">SpSt-573</strain>
    </source>
</reference>
<accession>A0A7C4KG43</accession>
<gene>
    <name evidence="1" type="ORF">ENT37_03690</name>
</gene>
<dbReference type="InterPro" id="IPR021530">
    <property type="entry name" value="AllH-like"/>
</dbReference>